<proteinExistence type="predicted"/>
<feature type="compositionally biased region" description="Gly residues" evidence="1">
    <location>
        <begin position="17"/>
        <end position="26"/>
    </location>
</feature>
<dbReference type="GeneID" id="112908695"/>
<keyword evidence="2" id="KW-1185">Reference proteome</keyword>
<dbReference type="GO" id="GO:0004386">
    <property type="term" value="F:helicase activity"/>
    <property type="evidence" value="ECO:0007669"/>
    <property type="project" value="UniProtKB-KW"/>
</dbReference>
<name>A0ABM4ZIG9_VULVU</name>
<dbReference type="Proteomes" id="UP001652641">
    <property type="component" value="Unplaced"/>
</dbReference>
<sequence>MRGGGFGDRDRDRDRGGFGARGGGGLPPKKFGNPGERLRKKKWDLSELPKFEKNFYVEHPEVARLTPYEVDELRRKKEITVRGGDVCPKPVFAFHHANFPRKCSSVQDCNC</sequence>
<keyword evidence="3" id="KW-0547">Nucleotide-binding</keyword>
<keyword evidence="3" id="KW-0347">Helicase</keyword>
<feature type="compositionally biased region" description="Basic and acidic residues" evidence="1">
    <location>
        <begin position="7"/>
        <end position="16"/>
    </location>
</feature>
<evidence type="ECO:0000256" key="1">
    <source>
        <dbReference type="SAM" id="MobiDB-lite"/>
    </source>
</evidence>
<protein>
    <submittedName>
        <fullName evidence="3">Probable ATP-dependent RNA helicase DDX17</fullName>
    </submittedName>
</protein>
<reference evidence="3" key="1">
    <citation type="submission" date="2025-08" db="UniProtKB">
        <authorList>
            <consortium name="RefSeq"/>
        </authorList>
    </citation>
    <scope>IDENTIFICATION</scope>
    <source>
        <tissue evidence="3">Cell line</tissue>
    </source>
</reference>
<keyword evidence="3" id="KW-0067">ATP-binding</keyword>
<accession>A0ABM4ZIG9</accession>
<gene>
    <name evidence="3" type="primary">DDX17</name>
</gene>
<evidence type="ECO:0000313" key="3">
    <source>
        <dbReference type="RefSeq" id="XP_072602343.1"/>
    </source>
</evidence>
<organism evidence="2 3">
    <name type="scientific">Vulpes vulpes</name>
    <name type="common">Red fox</name>
    <dbReference type="NCBI Taxonomy" id="9627"/>
    <lineage>
        <taxon>Eukaryota</taxon>
        <taxon>Metazoa</taxon>
        <taxon>Chordata</taxon>
        <taxon>Craniata</taxon>
        <taxon>Vertebrata</taxon>
        <taxon>Euteleostomi</taxon>
        <taxon>Mammalia</taxon>
        <taxon>Eutheria</taxon>
        <taxon>Laurasiatheria</taxon>
        <taxon>Carnivora</taxon>
        <taxon>Caniformia</taxon>
        <taxon>Canidae</taxon>
        <taxon>Vulpes</taxon>
    </lineage>
</organism>
<dbReference type="RefSeq" id="XP_072602343.1">
    <property type="nucleotide sequence ID" value="XM_072746242.1"/>
</dbReference>
<feature type="region of interest" description="Disordered" evidence="1">
    <location>
        <begin position="1"/>
        <end position="38"/>
    </location>
</feature>
<keyword evidence="3" id="KW-0378">Hydrolase</keyword>
<evidence type="ECO:0000313" key="2">
    <source>
        <dbReference type="Proteomes" id="UP001652641"/>
    </source>
</evidence>